<dbReference type="KEGG" id="mzh:Mzhil_0339"/>
<dbReference type="STRING" id="679901.Mzhil_0339"/>
<protein>
    <submittedName>
        <fullName evidence="2">Radical SAM domain protein</fullName>
    </submittedName>
</protein>
<feature type="domain" description="DUF5714" evidence="1">
    <location>
        <begin position="64"/>
        <end position="236"/>
    </location>
</feature>
<name>F7XP20_METZD</name>
<evidence type="ECO:0000259" key="1">
    <source>
        <dbReference type="Pfam" id="PF18978"/>
    </source>
</evidence>
<organism evidence="2 3">
    <name type="scientific">Methanosalsum zhilinae (strain DSM 4017 / NBRC 107636 / OCM 62 / WeN5)</name>
    <name type="common">Methanohalophilus zhilinae</name>
    <dbReference type="NCBI Taxonomy" id="679901"/>
    <lineage>
        <taxon>Archaea</taxon>
        <taxon>Methanobacteriati</taxon>
        <taxon>Methanobacteriota</taxon>
        <taxon>Stenosarchaea group</taxon>
        <taxon>Methanomicrobia</taxon>
        <taxon>Methanosarcinales</taxon>
        <taxon>Methanosarcinaceae</taxon>
        <taxon>Methanosalsum</taxon>
    </lineage>
</organism>
<dbReference type="GeneID" id="10821944"/>
<dbReference type="EMBL" id="CP002101">
    <property type="protein sequence ID" value="AEH60215.1"/>
    <property type="molecule type" value="Genomic_DNA"/>
</dbReference>
<accession>F7XP20</accession>
<proteinExistence type="predicted"/>
<evidence type="ECO:0000313" key="2">
    <source>
        <dbReference type="EMBL" id="AEH60215.1"/>
    </source>
</evidence>
<dbReference type="AlphaFoldDB" id="F7XP20"/>
<reference evidence="2 3" key="1">
    <citation type="submission" date="2010-07" db="EMBL/GenBank/DDBJ databases">
        <title>The complete genome of Methanosalsum zhilinae DSM 4017.</title>
        <authorList>
            <consortium name="US DOE Joint Genome Institute (JGI-PGF)"/>
            <person name="Lucas S."/>
            <person name="Copeland A."/>
            <person name="Lapidus A."/>
            <person name="Glavina del Rio T."/>
            <person name="Dalin E."/>
            <person name="Tice H."/>
            <person name="Bruce D."/>
            <person name="Goodwin L."/>
            <person name="Pitluck S."/>
            <person name="Kyrpides N."/>
            <person name="Mavromatis K."/>
            <person name="Ovchinnikova G."/>
            <person name="Daligault H."/>
            <person name="Detter J.C."/>
            <person name="Han C."/>
            <person name="Tapia R."/>
            <person name="Larimer F."/>
            <person name="Land M."/>
            <person name="Hauser L."/>
            <person name="Markowitz V."/>
            <person name="Cheng J.-F."/>
            <person name="Hugenholtz P."/>
            <person name="Woyke T."/>
            <person name="Wu D."/>
            <person name="Spring S."/>
            <person name="Schueler E."/>
            <person name="Brambilla E."/>
            <person name="Klenk H.-P."/>
            <person name="Eisen J.A."/>
        </authorList>
    </citation>
    <scope>NUCLEOTIDE SEQUENCE [LARGE SCALE GENOMIC DNA]</scope>
    <source>
        <strain evidence="3">DSM 4017 / NBRC 107636 / OCM 62 / WeN5</strain>
    </source>
</reference>
<gene>
    <name evidence="2" type="ordered locus">Mzhil_0339</name>
</gene>
<dbReference type="InterPro" id="IPR043768">
    <property type="entry name" value="DUF5714"/>
</dbReference>
<keyword evidence="3" id="KW-1185">Reference proteome</keyword>
<dbReference type="OrthoDB" id="53339at2157"/>
<dbReference type="Proteomes" id="UP000006622">
    <property type="component" value="Chromosome"/>
</dbReference>
<dbReference type="Pfam" id="PF18978">
    <property type="entry name" value="DUF5714"/>
    <property type="match status" value="1"/>
</dbReference>
<evidence type="ECO:0000313" key="3">
    <source>
        <dbReference type="Proteomes" id="UP000006622"/>
    </source>
</evidence>
<sequence>MINSSTRPKQKSDCMVCGKDIEYLNQAVTARCHYCREEKETYLLCEKEHYVCNECHSRDAVEIIETFCLKTDLEDPFEIAETLMRHPEIPMHGPEHHALVPAVLIAAYQNHTGKKNEFTILEGIKRGRTIPGGYCGFYGACGAGIGTGVAVSVLTGATPLLPQERSHSLRATSRSLDMIADAGGPRCCKKAVRVALEEGVAYISEIFGLDWDQELEVSIRCDYYRYNKECDVKCKYKK</sequence>
<dbReference type="RefSeq" id="WP_013897654.1">
    <property type="nucleotide sequence ID" value="NC_015676.1"/>
</dbReference>
<dbReference type="HOGENOM" id="CLU_093149_0_0_2"/>